<dbReference type="OrthoDB" id="345922at2759"/>
<feature type="region of interest" description="Disordered" evidence="1">
    <location>
        <begin position="1010"/>
        <end position="1038"/>
    </location>
</feature>
<evidence type="ECO:0000256" key="1">
    <source>
        <dbReference type="SAM" id="MobiDB-lite"/>
    </source>
</evidence>
<evidence type="ECO:0000313" key="2">
    <source>
        <dbReference type="EMBL" id="CDJ47886.1"/>
    </source>
</evidence>
<keyword evidence="3" id="KW-1185">Reference proteome</keyword>
<dbReference type="EMBL" id="HG710897">
    <property type="protein sequence ID" value="CDJ47886.1"/>
    <property type="molecule type" value="Genomic_DNA"/>
</dbReference>
<organism evidence="2 3">
    <name type="scientific">Eimeria brunetti</name>
    <dbReference type="NCBI Taxonomy" id="51314"/>
    <lineage>
        <taxon>Eukaryota</taxon>
        <taxon>Sar</taxon>
        <taxon>Alveolata</taxon>
        <taxon>Apicomplexa</taxon>
        <taxon>Conoidasida</taxon>
        <taxon>Coccidia</taxon>
        <taxon>Eucoccidiorida</taxon>
        <taxon>Eimeriorina</taxon>
        <taxon>Eimeriidae</taxon>
        <taxon>Eimeria</taxon>
    </lineage>
</organism>
<dbReference type="VEuPathDB" id="ToxoDB:EBH_0018250"/>
<feature type="region of interest" description="Disordered" evidence="1">
    <location>
        <begin position="1857"/>
        <end position="1880"/>
    </location>
</feature>
<feature type="compositionally biased region" description="Basic and acidic residues" evidence="1">
    <location>
        <begin position="1870"/>
        <end position="1880"/>
    </location>
</feature>
<feature type="region of interest" description="Disordered" evidence="1">
    <location>
        <begin position="718"/>
        <end position="794"/>
    </location>
</feature>
<feature type="compositionally biased region" description="Basic and acidic residues" evidence="1">
    <location>
        <begin position="1283"/>
        <end position="1298"/>
    </location>
</feature>
<dbReference type="Proteomes" id="UP000030750">
    <property type="component" value="Unassembled WGS sequence"/>
</dbReference>
<feature type="compositionally biased region" description="Polar residues" evidence="1">
    <location>
        <begin position="1264"/>
        <end position="1282"/>
    </location>
</feature>
<feature type="compositionally biased region" description="Basic and acidic residues" evidence="1">
    <location>
        <begin position="726"/>
        <end position="779"/>
    </location>
</feature>
<gene>
    <name evidence="2" type="ORF">EBH_0018250</name>
</gene>
<name>U6LCH4_9EIME</name>
<proteinExistence type="predicted"/>
<reference evidence="2" key="2">
    <citation type="submission" date="2013-10" db="EMBL/GenBank/DDBJ databases">
        <authorList>
            <person name="Aslett M."/>
        </authorList>
    </citation>
    <scope>NUCLEOTIDE SEQUENCE [LARGE SCALE GENOMIC DNA]</scope>
    <source>
        <strain evidence="2">Houghton</strain>
    </source>
</reference>
<feature type="compositionally biased region" description="Low complexity" evidence="1">
    <location>
        <begin position="1303"/>
        <end position="1314"/>
    </location>
</feature>
<feature type="compositionally biased region" description="Low complexity" evidence="1">
    <location>
        <begin position="250"/>
        <end position="273"/>
    </location>
</feature>
<sequence length="1955" mass="208497">MCDSVPSDGLGGERCLPYGSHLHPSGLPSECTYTPFWSASYQAGALLSSSSSSSNIVYRGRGPEPSSLLTCYLGGFKPHDRSLPLGRASKKNNNPTLEVEVVNAVGVCCFDQLLQQHPQAFCMQPCCCCCSARLPTDPDPYGAYGEGKKAAAATAAAAGRCTTVLEEYIPYQALQEIAAESGSTPVLVLPCGLAHSGLELVAVSHHLDDVVYTRNLPRYESCMHQQQQQRRGRGRHKDRPTDQRRRRSSSDSSSSSDRSSNSSTDSSSSENESGPASFGASVHAAGCSLGLGTFSIAELHPHTFQWTKGEGKRISSEAACSKHSSSISNSCCCCSSCCWCPMGAEADSSGCMRNIFARGEARHAPDPLDTLRPKESVASEKILEVKTDDKHPFSKFIFARNTKGIYVAKLKYEEDDLLPEEAAASLNAGEQRQRTGRRLGPPGGGPSEEGYWGFEDGGVRRQLKVQVLHDCPYGRRLPKAEGGPRRGPQSAKGEVGSLVFGVPKPNPPQNAVINIAVSCDDVGEAAFLYNCNLVGIWRAEEARMNMDPPISLSLVHAPTHGSTVQSISEALYAGCTANSSYHTSFTAVAPHPQQQFLLAAAHAATETICLFDARAMHEPLTVIGLPSTRKMGSRYRSLLWHSSKDKGTVLSPASVHPSHLSGAAGRRAAVSSAAAAAAAAAGEDSSTHDLLAAFSWRNEDVVCSYLRIHPAYCPPNPHQSLVARSSQDRHIGRGGRNTDKNKKGNGGDRERGRQRGGETGEDAGGGRRGDRGGNRRHGECISTQPQRRPNFEPSPLEAIRSGCLPAVINRETVEVSWQAEVCMFPRTSWGLEHRDRSQPIPSRTPVGSSWLQQQPQQVTVDEVAATASFHGFAGAGLLNLPISRAMREALINEGKANPGALPRRIRCSVCGTKNTPTPPLAAAAAATEPAPAAAEASPGLVSFCKKCASPISNLCGLGGDLRNLGGTESPGSIAVLVAFTTSGRLTCRPLLINDPVLQLRMQRRSRVYAQLARRQRRRRENHPEIDPDPDGGEGDAAAAAAGSSTALAALFSFHASRLQHPRFVAAAAPAGSVKEAAVSEAESVSASCTSSSPSDTAAAAPDHGVGLLLQQLQGSPNEVRVLPKRIPSLLLQLHLQQLLQQELLFRSALRLQRQQQLRLQRRAVYAECIKDNLASPAAAVLLRVLRDGLQKMQFSPAMQQQRQQNQQKLPSFSFCDSGSFGIHKPAFDTEAYDPEPLVQLLLANAALDSCLDQQAAAATKATTGSSVSLQSKASQTQEAESTSQRDDHTEPEKADGREAAPTGNGSSNDCSSSSRVQEEDEDTVERAACVAAVSSLLEGASLGCDEATGGHAGAAPGSNAGSGVPAAATPSEALGVHAAAAEISGLPFPSARSRAVFRYAVEAVETLHAATTAGSLLQLRDSDTVLLHDLLVAVQLYREGRIKETEIMQLISPFNSSRVCTPGLLDMKRTTLPLGLHAPSSPEEAFSAAAAANAAAGAAGDVAADAAAPEQAEAAAAEATRAVFRRVSNPAVAPALPCCCRVLLQHHCDVHACTAGPRGASLHEGERAETTGAAAAASCPGVNPYPHTDGIQALLALLREEVQRAAVATAATGASSRSTVVRGATFVPQALVDELAETLFLTHEVLLLPAREPSSSSTPNCSSISRASAAAGEGPTSAAGAHVYRRDARVSAETPGSGGYNSEAKTETASKGQTDCFLSSPVLPSYCLSRYLYTFVRKDLLVKEEEALQHQLQRHAWPELLLQQQRAQAANAAATSAVAAAASASEPVYSQYPRAPVLHLPLSMQPSLPEHVIEGLGSSKWKRLLCGVAVNGVLIADLLRHWEVPLLQRMREIQDNQEQQLQQQEQRQQQGDRDQDEDRVCDPRLRVVELPRDAAGPVSKELQRLLQLLQQQQIQLPPHLSFFVNVQQRQQEQRRKQAERQQLLDSIARAMRRRN</sequence>
<feature type="region of interest" description="Disordered" evidence="1">
    <location>
        <begin position="1261"/>
        <end position="1322"/>
    </location>
</feature>
<feature type="region of interest" description="Disordered" evidence="1">
    <location>
        <begin position="1651"/>
        <end position="1706"/>
    </location>
</feature>
<evidence type="ECO:0000313" key="3">
    <source>
        <dbReference type="Proteomes" id="UP000030750"/>
    </source>
</evidence>
<reference evidence="2" key="1">
    <citation type="submission" date="2013-10" db="EMBL/GenBank/DDBJ databases">
        <title>Genomic analysis of the causative agents of coccidiosis in chickens.</title>
        <authorList>
            <person name="Reid A.J."/>
            <person name="Blake D."/>
            <person name="Billington K."/>
            <person name="Browne H."/>
            <person name="Dunn M."/>
            <person name="Hung S."/>
            <person name="Kawahara F."/>
            <person name="Miranda-Saavedra D."/>
            <person name="Mourier T."/>
            <person name="Nagra H."/>
            <person name="Otto T.D."/>
            <person name="Rawlings N."/>
            <person name="Sanchez A."/>
            <person name="Sanders M."/>
            <person name="Subramaniam C."/>
            <person name="Tay Y."/>
            <person name="Dear P."/>
            <person name="Doerig C."/>
            <person name="Gruber A."/>
            <person name="Parkinson J."/>
            <person name="Shirley M."/>
            <person name="Wan K.L."/>
            <person name="Berriman M."/>
            <person name="Tomley F."/>
            <person name="Pain A."/>
        </authorList>
    </citation>
    <scope>NUCLEOTIDE SEQUENCE [LARGE SCALE GENOMIC DNA]</scope>
    <source>
        <strain evidence="2">Houghton</strain>
    </source>
</reference>
<feature type="compositionally biased region" description="Low complexity" evidence="1">
    <location>
        <begin position="1857"/>
        <end position="1869"/>
    </location>
</feature>
<feature type="region of interest" description="Disordered" evidence="1">
    <location>
        <begin position="476"/>
        <end position="498"/>
    </location>
</feature>
<feature type="region of interest" description="Disordered" evidence="1">
    <location>
        <begin position="221"/>
        <end position="277"/>
    </location>
</feature>
<accession>U6LCH4</accession>
<protein>
    <submittedName>
        <fullName evidence="2">Uncharacterized protein</fullName>
    </submittedName>
</protein>
<feature type="compositionally biased region" description="Low complexity" evidence="1">
    <location>
        <begin position="1654"/>
        <end position="1665"/>
    </location>
</feature>
<feature type="region of interest" description="Disordered" evidence="1">
    <location>
        <begin position="426"/>
        <end position="451"/>
    </location>
</feature>